<dbReference type="CDD" id="cd01650">
    <property type="entry name" value="RT_nLTR_like"/>
    <property type="match status" value="1"/>
</dbReference>
<evidence type="ECO:0000259" key="1">
    <source>
        <dbReference type="Pfam" id="PF00078"/>
    </source>
</evidence>
<organism evidence="2 3">
    <name type="scientific">Gossypium australe</name>
    <dbReference type="NCBI Taxonomy" id="47621"/>
    <lineage>
        <taxon>Eukaryota</taxon>
        <taxon>Viridiplantae</taxon>
        <taxon>Streptophyta</taxon>
        <taxon>Embryophyta</taxon>
        <taxon>Tracheophyta</taxon>
        <taxon>Spermatophyta</taxon>
        <taxon>Magnoliopsida</taxon>
        <taxon>eudicotyledons</taxon>
        <taxon>Gunneridae</taxon>
        <taxon>Pentapetalae</taxon>
        <taxon>rosids</taxon>
        <taxon>malvids</taxon>
        <taxon>Malvales</taxon>
        <taxon>Malvaceae</taxon>
        <taxon>Malvoideae</taxon>
        <taxon>Gossypium</taxon>
    </lineage>
</organism>
<accession>A0A5B6VQE3</accession>
<dbReference type="Proteomes" id="UP000325315">
    <property type="component" value="Unassembled WGS sequence"/>
</dbReference>
<reference evidence="3" key="1">
    <citation type="journal article" date="2019" name="Plant Biotechnol. J.">
        <title>Genome sequencing of the Australian wild diploid species Gossypium australe highlights disease resistance and delayed gland morphogenesis.</title>
        <authorList>
            <person name="Cai Y."/>
            <person name="Cai X."/>
            <person name="Wang Q."/>
            <person name="Wang P."/>
            <person name="Zhang Y."/>
            <person name="Cai C."/>
            <person name="Xu Y."/>
            <person name="Wang K."/>
            <person name="Zhou Z."/>
            <person name="Wang C."/>
            <person name="Geng S."/>
            <person name="Li B."/>
            <person name="Dong Q."/>
            <person name="Hou Y."/>
            <person name="Wang H."/>
            <person name="Ai P."/>
            <person name="Liu Z."/>
            <person name="Yi F."/>
            <person name="Sun M."/>
            <person name="An G."/>
            <person name="Cheng J."/>
            <person name="Zhang Y."/>
            <person name="Shi Q."/>
            <person name="Xie Y."/>
            <person name="Shi X."/>
            <person name="Chang Y."/>
            <person name="Huang F."/>
            <person name="Chen Y."/>
            <person name="Hong S."/>
            <person name="Mi L."/>
            <person name="Sun Q."/>
            <person name="Zhang L."/>
            <person name="Zhou B."/>
            <person name="Peng R."/>
            <person name="Zhang X."/>
            <person name="Liu F."/>
        </authorList>
    </citation>
    <scope>NUCLEOTIDE SEQUENCE [LARGE SCALE GENOMIC DNA]</scope>
    <source>
        <strain evidence="3">cv. PA1801</strain>
    </source>
</reference>
<feature type="domain" description="Reverse transcriptase" evidence="1">
    <location>
        <begin position="33"/>
        <end position="185"/>
    </location>
</feature>
<proteinExistence type="predicted"/>
<comment type="caution">
    <text evidence="2">The sequence shown here is derived from an EMBL/GenBank/DDBJ whole genome shotgun (WGS) entry which is preliminary data.</text>
</comment>
<evidence type="ECO:0000313" key="3">
    <source>
        <dbReference type="Proteomes" id="UP000325315"/>
    </source>
</evidence>
<dbReference type="PANTHER" id="PTHR33116">
    <property type="entry name" value="REVERSE TRANSCRIPTASE ZINC-BINDING DOMAIN-CONTAINING PROTEIN-RELATED-RELATED"/>
    <property type="match status" value="1"/>
</dbReference>
<dbReference type="OrthoDB" id="1436389at2759"/>
<dbReference type="EMBL" id="SMMG02000006">
    <property type="protein sequence ID" value="KAA3471264.1"/>
    <property type="molecule type" value="Genomic_DNA"/>
</dbReference>
<gene>
    <name evidence="2" type="ORF">EPI10_016904</name>
</gene>
<dbReference type="PANTHER" id="PTHR33116:SF86">
    <property type="entry name" value="REVERSE TRANSCRIPTASE DOMAIN-CONTAINING PROTEIN"/>
    <property type="match status" value="1"/>
</dbReference>
<dbReference type="AlphaFoldDB" id="A0A5B6VQE3"/>
<dbReference type="InterPro" id="IPR000477">
    <property type="entry name" value="RT_dom"/>
</dbReference>
<protein>
    <submittedName>
        <fullName evidence="2">Retrovirus-related Pol polyprotein LINE-1</fullName>
    </submittedName>
</protein>
<name>A0A5B6VQE3_9ROSI</name>
<sequence>MVRRVFRNGNLEDFFNQTLFVLIPKVATLELITLFRPISLCTVPYKILSKVIVNRLKLVMPILVAKNQTCFVGGRHLMDNIVIAQEVIRLMRVQKGKKGWITIKIDLEKAYDRLRLELIKDTFEDAKIRNNIVRIIVQFVLTSTMQILWNKKFTDEFKPTRGIRQGDLISLFVLAMEKLGQAINLAVSNGKWKPITLGRRGPPLSHLFFAEGLINSVYGHKVNSSKSKVCFSANMNITVRRMSRNQTKDLGNYLGVPLFHRRIKKSAFQFVIDKVQRKLNGCDAKLLSMAGRTTLAKLVLLAIPGYFMQFAMIPIGTCEKIEQIVKQFVWGSTSNGNKTTLVKWDTCCQPTMTGASICGDWYLIVSPS</sequence>
<dbReference type="Pfam" id="PF00078">
    <property type="entry name" value="RVT_1"/>
    <property type="match status" value="1"/>
</dbReference>
<evidence type="ECO:0000313" key="2">
    <source>
        <dbReference type="EMBL" id="KAA3471264.1"/>
    </source>
</evidence>
<keyword evidence="3" id="KW-1185">Reference proteome</keyword>